<feature type="non-terminal residue" evidence="2">
    <location>
        <position position="1"/>
    </location>
</feature>
<dbReference type="AlphaFoldDB" id="A0A6V7HGS2"/>
<dbReference type="InterPro" id="IPR013083">
    <property type="entry name" value="Znf_RING/FYVE/PHD"/>
</dbReference>
<dbReference type="Gene3D" id="3.30.40.10">
    <property type="entry name" value="Zinc/RING finger domain, C3HC4 (zinc finger)"/>
    <property type="match status" value="2"/>
</dbReference>
<name>A0A6V7HGS2_9HYME</name>
<evidence type="ECO:0000313" key="3">
    <source>
        <dbReference type="Proteomes" id="UP000752696"/>
    </source>
</evidence>
<evidence type="ECO:0000256" key="1">
    <source>
        <dbReference type="SAM" id="MobiDB-lite"/>
    </source>
</evidence>
<dbReference type="SUPFAM" id="SSF49599">
    <property type="entry name" value="TRAF domain-like"/>
    <property type="match status" value="1"/>
</dbReference>
<keyword evidence="3" id="KW-1185">Reference proteome</keyword>
<dbReference type="EMBL" id="CAJDYZ010011465">
    <property type="protein sequence ID" value="CAD1479496.1"/>
    <property type="molecule type" value="Genomic_DNA"/>
</dbReference>
<dbReference type="GO" id="GO:0061630">
    <property type="term" value="F:ubiquitin protein ligase activity"/>
    <property type="evidence" value="ECO:0007669"/>
    <property type="project" value="TreeGrafter"/>
</dbReference>
<feature type="region of interest" description="Disordered" evidence="1">
    <location>
        <begin position="249"/>
        <end position="271"/>
    </location>
</feature>
<dbReference type="GO" id="GO:0031624">
    <property type="term" value="F:ubiquitin conjugating enzyme binding"/>
    <property type="evidence" value="ECO:0007669"/>
    <property type="project" value="TreeGrafter"/>
</dbReference>
<sequence length="334" mass="39099">IMDSLYPNLYDRFKSEGVCPICLMEMELAPRYTCVNQHTICYRCKPYYYDCPTCHSPLDMEMSSAHSCSSPPPASHFLPHPLRPKFCHPTAPTADEFQKHERGWYPPPPAEGQELKDCTYAHLGCWVKVPIHLADLHESRCQFRPHLEEEHLPTDVAHKHDDLIECAYRVVGCNVKTSPWRISIHESHCIYKDRFDEMNISDCMEQATISGNDYEDPEELVECKYRKYGCMVNMPRRRKQTHQAKCNYGKYHTDEDDDDESRSSSEGDYDPDEQVACKWAEYGCRVRPKRSRSETHEEKCNYRMEECTYKYNGCTAMLQPSRKLAHERSCEFAY</sequence>
<proteinExistence type="predicted"/>
<protein>
    <recommendedName>
        <fullName evidence="4">RING-type domain-containing protein</fullName>
    </recommendedName>
</protein>
<dbReference type="PANTHER" id="PTHR45877:SF2">
    <property type="entry name" value="E3 UBIQUITIN-PROTEIN LIGASE SINA-RELATED"/>
    <property type="match status" value="1"/>
</dbReference>
<dbReference type="OrthoDB" id="7677360at2759"/>
<reference evidence="2" key="1">
    <citation type="submission" date="2020-07" db="EMBL/GenBank/DDBJ databases">
        <authorList>
            <person name="Nazaruddin N."/>
        </authorList>
    </citation>
    <scope>NUCLEOTIDE SEQUENCE</scope>
</reference>
<evidence type="ECO:0000313" key="2">
    <source>
        <dbReference type="EMBL" id="CAD1479496.1"/>
    </source>
</evidence>
<gene>
    <name evidence="2" type="ORF">MHI_LOCUS865639</name>
</gene>
<evidence type="ECO:0008006" key="4">
    <source>
        <dbReference type="Google" id="ProtNLM"/>
    </source>
</evidence>
<dbReference type="GO" id="GO:0005737">
    <property type="term" value="C:cytoplasm"/>
    <property type="evidence" value="ECO:0007669"/>
    <property type="project" value="TreeGrafter"/>
</dbReference>
<dbReference type="GO" id="GO:0043161">
    <property type="term" value="P:proteasome-mediated ubiquitin-dependent protein catabolic process"/>
    <property type="evidence" value="ECO:0007669"/>
    <property type="project" value="TreeGrafter"/>
</dbReference>
<dbReference type="InterPro" id="IPR004162">
    <property type="entry name" value="SINA-like_animal"/>
</dbReference>
<organism evidence="2 3">
    <name type="scientific">Heterotrigona itama</name>
    <dbReference type="NCBI Taxonomy" id="395501"/>
    <lineage>
        <taxon>Eukaryota</taxon>
        <taxon>Metazoa</taxon>
        <taxon>Ecdysozoa</taxon>
        <taxon>Arthropoda</taxon>
        <taxon>Hexapoda</taxon>
        <taxon>Insecta</taxon>
        <taxon>Pterygota</taxon>
        <taxon>Neoptera</taxon>
        <taxon>Endopterygota</taxon>
        <taxon>Hymenoptera</taxon>
        <taxon>Apocrita</taxon>
        <taxon>Aculeata</taxon>
        <taxon>Apoidea</taxon>
        <taxon>Anthophila</taxon>
        <taxon>Apidae</taxon>
        <taxon>Heterotrigona</taxon>
    </lineage>
</organism>
<dbReference type="Proteomes" id="UP000752696">
    <property type="component" value="Unassembled WGS sequence"/>
</dbReference>
<comment type="caution">
    <text evidence="2">The sequence shown here is derived from an EMBL/GenBank/DDBJ whole genome shotgun (WGS) entry which is preliminary data.</text>
</comment>
<accession>A0A6V7HGS2</accession>
<dbReference type="PANTHER" id="PTHR45877">
    <property type="entry name" value="E3 UBIQUITIN-PROTEIN LIGASE SIAH2"/>
    <property type="match status" value="1"/>
</dbReference>